<organism evidence="1">
    <name type="scientific">Arundo donax</name>
    <name type="common">Giant reed</name>
    <name type="synonym">Donax arundinaceus</name>
    <dbReference type="NCBI Taxonomy" id="35708"/>
    <lineage>
        <taxon>Eukaryota</taxon>
        <taxon>Viridiplantae</taxon>
        <taxon>Streptophyta</taxon>
        <taxon>Embryophyta</taxon>
        <taxon>Tracheophyta</taxon>
        <taxon>Spermatophyta</taxon>
        <taxon>Magnoliopsida</taxon>
        <taxon>Liliopsida</taxon>
        <taxon>Poales</taxon>
        <taxon>Poaceae</taxon>
        <taxon>PACMAD clade</taxon>
        <taxon>Arundinoideae</taxon>
        <taxon>Arundineae</taxon>
        <taxon>Arundo</taxon>
    </lineage>
</organism>
<name>A0A0A8ZV96_ARUDO</name>
<protein>
    <submittedName>
        <fullName evidence="1">Uncharacterized protein</fullName>
    </submittedName>
</protein>
<accession>A0A0A8ZV96</accession>
<reference evidence="1" key="1">
    <citation type="submission" date="2014-09" db="EMBL/GenBank/DDBJ databases">
        <authorList>
            <person name="Magalhaes I.L.F."/>
            <person name="Oliveira U."/>
            <person name="Santos F.R."/>
            <person name="Vidigal T.H.D.A."/>
            <person name="Brescovit A.D."/>
            <person name="Santos A.J."/>
        </authorList>
    </citation>
    <scope>NUCLEOTIDE SEQUENCE</scope>
    <source>
        <tissue evidence="1">Shoot tissue taken approximately 20 cm above the soil surface</tissue>
    </source>
</reference>
<reference evidence="1" key="2">
    <citation type="journal article" date="2015" name="Data Brief">
        <title>Shoot transcriptome of the giant reed, Arundo donax.</title>
        <authorList>
            <person name="Barrero R.A."/>
            <person name="Guerrero F.D."/>
            <person name="Moolhuijzen P."/>
            <person name="Goolsby J.A."/>
            <person name="Tidwell J."/>
            <person name="Bellgard S.E."/>
            <person name="Bellgard M.I."/>
        </authorList>
    </citation>
    <scope>NUCLEOTIDE SEQUENCE</scope>
    <source>
        <tissue evidence="1">Shoot tissue taken approximately 20 cm above the soil surface</tissue>
    </source>
</reference>
<proteinExistence type="predicted"/>
<sequence>MRGTYIDKYTIGMSI</sequence>
<dbReference type="EMBL" id="GBRH01254561">
    <property type="protein sequence ID" value="JAD43334.1"/>
    <property type="molecule type" value="Transcribed_RNA"/>
</dbReference>
<evidence type="ECO:0000313" key="1">
    <source>
        <dbReference type="EMBL" id="JAD43334.1"/>
    </source>
</evidence>